<keyword evidence="3" id="KW-1185">Reference proteome</keyword>
<sequence>MFSSTLVALSNSLGLACLPLSVLALSDDILSTQALFNVPAFGANQGESTQTWNYPPSREAPHNLVFNAIDSVLNSWASKLYRNGHAFFPATIPRGTVLYHGKDAHAQPTGPEWLAFDPEHSYMFSTFSSRSWLLTYEVNDALKMGMFDGSSAAKMDGGSMDLQDMLIWGWTIEENLGSRENERIEQLCQWGEELGLDGFIRLEVSYEIMLCDFTKKLRVVSQSKLTPSNIADVVPQPVPPTFESTSLAENISEGRLPPPGWIGSFRSLPSVITEALLAGQWHTPESRVKVDMSRYVTFLNPKFTSVTTYRKENPSRLGFRIGNATAEEISTFKSDVVTALQAAPDAASGIDWRSISRVIVERFSDRLERLNHTLSRVDDGSINASTAASSVRSQLQVMLMPYLLTHAVPSNDSSASPDADIAWAKPIHDMCSITLIPRLGDDALESEVFLRESIHGVTKEICRVVTLLWTSAYDIEFQPVSVIESRVSRWGRQVRELMTWLGWASWVRCRPACSDDSFCYLPTWSASPDAELASMEPKCMRWDHS</sequence>
<keyword evidence="1" id="KW-0732">Signal</keyword>
<dbReference type="STRING" id="1314776.A0A166FH99"/>
<dbReference type="EMBL" id="KV428030">
    <property type="protein sequence ID" value="KZT40639.1"/>
    <property type="molecule type" value="Genomic_DNA"/>
</dbReference>
<reference evidence="2 3" key="1">
    <citation type="journal article" date="2016" name="Mol. Biol. Evol.">
        <title>Comparative Genomics of Early-Diverging Mushroom-Forming Fungi Provides Insights into the Origins of Lignocellulose Decay Capabilities.</title>
        <authorList>
            <person name="Nagy L.G."/>
            <person name="Riley R."/>
            <person name="Tritt A."/>
            <person name="Adam C."/>
            <person name="Daum C."/>
            <person name="Floudas D."/>
            <person name="Sun H."/>
            <person name="Yadav J.S."/>
            <person name="Pangilinan J."/>
            <person name="Larsson K.H."/>
            <person name="Matsuura K."/>
            <person name="Barry K."/>
            <person name="Labutti K."/>
            <person name="Kuo R."/>
            <person name="Ohm R.A."/>
            <person name="Bhattacharya S.S."/>
            <person name="Shirouzu T."/>
            <person name="Yoshinaga Y."/>
            <person name="Martin F.M."/>
            <person name="Grigoriev I.V."/>
            <person name="Hibbett D.S."/>
        </authorList>
    </citation>
    <scope>NUCLEOTIDE SEQUENCE [LARGE SCALE GENOMIC DNA]</scope>
    <source>
        <strain evidence="2 3">HHB10207 ss-3</strain>
    </source>
</reference>
<feature type="signal peptide" evidence="1">
    <location>
        <begin position="1"/>
        <end position="24"/>
    </location>
</feature>
<protein>
    <submittedName>
        <fullName evidence="2">Uncharacterized protein</fullName>
    </submittedName>
</protein>
<gene>
    <name evidence="2" type="ORF">SISSUDRAFT_1043972</name>
</gene>
<evidence type="ECO:0000313" key="2">
    <source>
        <dbReference type="EMBL" id="KZT40639.1"/>
    </source>
</evidence>
<dbReference type="OrthoDB" id="10261782at2759"/>
<feature type="chain" id="PRO_5007873304" evidence="1">
    <location>
        <begin position="25"/>
        <end position="545"/>
    </location>
</feature>
<dbReference type="PANTHER" id="PTHR35204:SF1">
    <property type="entry name" value="ENTEROTOXIN"/>
    <property type="match status" value="1"/>
</dbReference>
<dbReference type="Proteomes" id="UP000076798">
    <property type="component" value="Unassembled WGS sequence"/>
</dbReference>
<dbReference type="PANTHER" id="PTHR35204">
    <property type="entry name" value="YALI0A21131P"/>
    <property type="match status" value="1"/>
</dbReference>
<dbReference type="AlphaFoldDB" id="A0A166FH99"/>
<name>A0A166FH99_9AGAM</name>
<dbReference type="InterPro" id="IPR038921">
    <property type="entry name" value="YOR389W-like"/>
</dbReference>
<accession>A0A166FH99</accession>
<organism evidence="2 3">
    <name type="scientific">Sistotremastrum suecicum HHB10207 ss-3</name>
    <dbReference type="NCBI Taxonomy" id="1314776"/>
    <lineage>
        <taxon>Eukaryota</taxon>
        <taxon>Fungi</taxon>
        <taxon>Dikarya</taxon>
        <taxon>Basidiomycota</taxon>
        <taxon>Agaricomycotina</taxon>
        <taxon>Agaricomycetes</taxon>
        <taxon>Sistotremastrales</taxon>
        <taxon>Sistotremastraceae</taxon>
        <taxon>Sistotremastrum</taxon>
    </lineage>
</organism>
<proteinExistence type="predicted"/>
<evidence type="ECO:0000313" key="3">
    <source>
        <dbReference type="Proteomes" id="UP000076798"/>
    </source>
</evidence>
<evidence type="ECO:0000256" key="1">
    <source>
        <dbReference type="SAM" id="SignalP"/>
    </source>
</evidence>